<dbReference type="OrthoDB" id="8770692at2"/>
<dbReference type="AlphaFoldDB" id="A0A239KES2"/>
<evidence type="ECO:0000313" key="1">
    <source>
        <dbReference type="EMBL" id="SNT16202.1"/>
    </source>
</evidence>
<reference evidence="1 2" key="1">
    <citation type="submission" date="2017-06" db="EMBL/GenBank/DDBJ databases">
        <authorList>
            <person name="Kim H.J."/>
            <person name="Triplett B.A."/>
        </authorList>
    </citation>
    <scope>NUCLEOTIDE SEQUENCE [LARGE SCALE GENOMIC DNA]</scope>
    <source>
        <strain evidence="1 2">U15</strain>
    </source>
</reference>
<accession>A0A239KES2</accession>
<evidence type="ECO:0000313" key="2">
    <source>
        <dbReference type="Proteomes" id="UP000198284"/>
    </source>
</evidence>
<gene>
    <name evidence="1" type="ORF">SAMN06265795_115120</name>
</gene>
<dbReference type="EMBL" id="FZOT01000015">
    <property type="protein sequence ID" value="SNT16202.1"/>
    <property type="molecule type" value="Genomic_DNA"/>
</dbReference>
<dbReference type="RefSeq" id="WP_089400861.1">
    <property type="nucleotide sequence ID" value="NZ_FZOT01000015.1"/>
</dbReference>
<name>A0A239KES2_9BURK</name>
<sequence length="239" mass="27420">MRGEYHQKFNPELVEMNEKLRKDAMRTLEQYGQKQISDLPEMSEGERSKWFFWNMHENLEEFRRLEPTLIGQVMSTQMVITEGQQTESGRNAVEKKVVLQCRWHLRVAYAGIQNEETYQIGDGKAELTVCDGGPPPNASLQDNQRGYLHSDSSLYPNQLFLGGWISEGLWNEVRQHLYSGLPNCHTDILLKDNYLFPVRAGFDFVVGPPASIGITNMDFCVSSSSGERRNSRRSESLPR</sequence>
<dbReference type="Proteomes" id="UP000198284">
    <property type="component" value="Unassembled WGS sequence"/>
</dbReference>
<keyword evidence="2" id="KW-1185">Reference proteome</keyword>
<organism evidence="1 2">
    <name type="scientific">Noviherbaspirillum humi</name>
    <dbReference type="NCBI Taxonomy" id="1688639"/>
    <lineage>
        <taxon>Bacteria</taxon>
        <taxon>Pseudomonadati</taxon>
        <taxon>Pseudomonadota</taxon>
        <taxon>Betaproteobacteria</taxon>
        <taxon>Burkholderiales</taxon>
        <taxon>Oxalobacteraceae</taxon>
        <taxon>Noviherbaspirillum</taxon>
    </lineage>
</organism>
<protein>
    <submittedName>
        <fullName evidence="1">Uncharacterized protein</fullName>
    </submittedName>
</protein>
<proteinExistence type="predicted"/>